<dbReference type="Gene3D" id="3.60.15.10">
    <property type="entry name" value="Ribonuclease Z/Hydroxyacylglutathione hydrolase-like"/>
    <property type="match status" value="1"/>
</dbReference>
<dbReference type="PANTHER" id="PTHR42663:SF6">
    <property type="entry name" value="HYDROLASE C777.06C-RELATED"/>
    <property type="match status" value="1"/>
</dbReference>
<evidence type="ECO:0000259" key="1">
    <source>
        <dbReference type="SMART" id="SM00849"/>
    </source>
</evidence>
<accession>A0AAU7CPQ4</accession>
<dbReference type="InterPro" id="IPR036866">
    <property type="entry name" value="RibonucZ/Hydroxyglut_hydro"/>
</dbReference>
<protein>
    <submittedName>
        <fullName evidence="2">MBL fold metallo-hydrolase</fullName>
    </submittedName>
</protein>
<dbReference type="PANTHER" id="PTHR42663">
    <property type="entry name" value="HYDROLASE C777.06C-RELATED-RELATED"/>
    <property type="match status" value="1"/>
</dbReference>
<dbReference type="AlphaFoldDB" id="A0AAU7CPQ4"/>
<reference evidence="2" key="1">
    <citation type="submission" date="2024-05" db="EMBL/GenBank/DDBJ databases">
        <title>Planctomycetes of the genus Singulisphaera possess chitinolytic capabilities.</title>
        <authorList>
            <person name="Ivanova A."/>
        </authorList>
    </citation>
    <scope>NUCLEOTIDE SEQUENCE</scope>
    <source>
        <strain evidence="2">Ch08T</strain>
    </source>
</reference>
<dbReference type="InterPro" id="IPR001279">
    <property type="entry name" value="Metallo-B-lactamas"/>
</dbReference>
<dbReference type="CDD" id="cd16279">
    <property type="entry name" value="metallo-hydrolase-like_MBL-fold"/>
    <property type="match status" value="1"/>
</dbReference>
<dbReference type="EMBL" id="CP155447">
    <property type="protein sequence ID" value="XBH07038.1"/>
    <property type="molecule type" value="Genomic_DNA"/>
</dbReference>
<gene>
    <name evidence="2" type="ORF">V5E97_13640</name>
</gene>
<evidence type="ECO:0000313" key="2">
    <source>
        <dbReference type="EMBL" id="XBH07038.1"/>
    </source>
</evidence>
<dbReference type="SMART" id="SM00849">
    <property type="entry name" value="Lactamase_B"/>
    <property type="match status" value="1"/>
</dbReference>
<proteinExistence type="predicted"/>
<name>A0AAU7CPQ4_9BACT</name>
<dbReference type="SUPFAM" id="SSF56281">
    <property type="entry name" value="Metallo-hydrolase/oxidoreductase"/>
    <property type="match status" value="1"/>
</dbReference>
<feature type="domain" description="Metallo-beta-lactamase" evidence="1">
    <location>
        <begin position="42"/>
        <end position="236"/>
    </location>
</feature>
<organism evidence="2">
    <name type="scientific">Singulisphaera sp. Ch08</name>
    <dbReference type="NCBI Taxonomy" id="3120278"/>
    <lineage>
        <taxon>Bacteria</taxon>
        <taxon>Pseudomonadati</taxon>
        <taxon>Planctomycetota</taxon>
        <taxon>Planctomycetia</taxon>
        <taxon>Isosphaerales</taxon>
        <taxon>Isosphaeraceae</taxon>
        <taxon>Singulisphaera</taxon>
    </lineage>
</organism>
<sequence length="265" mass="29586">MEQLATAPRRLVFLGSGTSTGVPVFGCECAVCTSDDPRNQRTRPSVLLSFPLGNLLIDTTPEMRLQLLREKVRKVDAIAYTHSHADHLFGLDDARLFPKYLGGPVPVYCEAETEESIRTVFHYAFSEKAMSLPPGYVPKLQFERVTPGIPFQILGQEVMPLRLDHGRFRVLGFRIGNLAYCTDVSRIPDASWPLLEGLDTLILDALRHEPHPTHFCLEQALGVVERLRPGRTFLTHLSHGFDHGPTESTLPPKVALAYDGLTLEF</sequence>
<dbReference type="RefSeq" id="WP_406699883.1">
    <property type="nucleotide sequence ID" value="NZ_CP155447.1"/>
</dbReference>
<dbReference type="Pfam" id="PF12706">
    <property type="entry name" value="Lactamase_B_2"/>
    <property type="match status" value="1"/>
</dbReference>